<evidence type="ECO:0000313" key="2">
    <source>
        <dbReference type="EMBL" id="CAJ1916261.1"/>
    </source>
</evidence>
<dbReference type="Proteomes" id="UP001295423">
    <property type="component" value="Unassembled WGS sequence"/>
</dbReference>
<dbReference type="AlphaFoldDB" id="A0AAD2CB24"/>
<feature type="domain" description="FAD dependent oxidoreductase" evidence="1">
    <location>
        <begin position="6"/>
        <end position="89"/>
    </location>
</feature>
<organism evidence="2 3">
    <name type="scientific">Cylindrotheca closterium</name>
    <dbReference type="NCBI Taxonomy" id="2856"/>
    <lineage>
        <taxon>Eukaryota</taxon>
        <taxon>Sar</taxon>
        <taxon>Stramenopiles</taxon>
        <taxon>Ochrophyta</taxon>
        <taxon>Bacillariophyta</taxon>
        <taxon>Bacillariophyceae</taxon>
        <taxon>Bacillariophycidae</taxon>
        <taxon>Bacillariales</taxon>
        <taxon>Bacillariaceae</taxon>
        <taxon>Cylindrotheca</taxon>
    </lineage>
</organism>
<dbReference type="SUPFAM" id="SSF51971">
    <property type="entry name" value="Nucleotide-binding domain"/>
    <property type="match status" value="1"/>
</dbReference>
<dbReference type="InterPro" id="IPR036188">
    <property type="entry name" value="FAD/NAD-bd_sf"/>
</dbReference>
<dbReference type="EMBL" id="CAKOGP040000001">
    <property type="protein sequence ID" value="CAJ1916261.1"/>
    <property type="molecule type" value="Genomic_DNA"/>
</dbReference>
<gene>
    <name evidence="2" type="ORF">CYCCA115_LOCUS744</name>
</gene>
<dbReference type="Pfam" id="PF01266">
    <property type="entry name" value="DAO"/>
    <property type="match status" value="1"/>
</dbReference>
<reference evidence="2" key="1">
    <citation type="submission" date="2023-08" db="EMBL/GenBank/DDBJ databases">
        <authorList>
            <person name="Audoor S."/>
            <person name="Bilcke G."/>
        </authorList>
    </citation>
    <scope>NUCLEOTIDE SEQUENCE</scope>
</reference>
<name>A0AAD2CB24_9STRA</name>
<dbReference type="InterPro" id="IPR006076">
    <property type="entry name" value="FAD-dep_OxRdtase"/>
</dbReference>
<proteinExistence type="predicted"/>
<dbReference type="Gene3D" id="3.50.50.60">
    <property type="entry name" value="FAD/NAD(P)-binding domain"/>
    <property type="match status" value="1"/>
</dbReference>
<protein>
    <recommendedName>
        <fullName evidence="1">FAD dependent oxidoreductase domain-containing protein</fullName>
    </recommendedName>
</protein>
<sequence length="120" mass="12801">MAEQYDVIIVGAGVAGVSAAYHLVQAGVKNGRIPKILVIDGGPSAGEGWGSRKSGTATMNNYPISKIKMMTQLYAVPTVEDFAKHHGVEGVRRYLTATQGDIRIQKALAKKLQTGCSQEK</sequence>
<comment type="caution">
    <text evidence="2">The sequence shown here is derived from an EMBL/GenBank/DDBJ whole genome shotgun (WGS) entry which is preliminary data.</text>
</comment>
<accession>A0AAD2CB24</accession>
<keyword evidence="3" id="KW-1185">Reference proteome</keyword>
<evidence type="ECO:0000313" key="3">
    <source>
        <dbReference type="Proteomes" id="UP001295423"/>
    </source>
</evidence>
<evidence type="ECO:0000259" key="1">
    <source>
        <dbReference type="Pfam" id="PF01266"/>
    </source>
</evidence>